<dbReference type="OrthoDB" id="9815425at2"/>
<dbReference type="RefSeq" id="WP_054646524.1">
    <property type="nucleotide sequence ID" value="NZ_FUXS01000003.1"/>
</dbReference>
<dbReference type="Proteomes" id="UP000051565">
    <property type="component" value="Unassembled WGS sequence"/>
</dbReference>
<protein>
    <recommendedName>
        <fullName evidence="2">BD-FAE-like domain-containing protein</fullName>
    </recommendedName>
</protein>
<dbReference type="PANTHER" id="PTHR48081">
    <property type="entry name" value="AB HYDROLASE SUPERFAMILY PROTEIN C4A8.06C"/>
    <property type="match status" value="1"/>
</dbReference>
<organism evidence="3 4">
    <name type="scientific">Fructilactobacillus lindneri DSM 20690 = JCM 11027</name>
    <dbReference type="NCBI Taxonomy" id="1122148"/>
    <lineage>
        <taxon>Bacteria</taxon>
        <taxon>Bacillati</taxon>
        <taxon>Bacillota</taxon>
        <taxon>Bacilli</taxon>
        <taxon>Lactobacillales</taxon>
        <taxon>Lactobacillaceae</taxon>
        <taxon>Fructilactobacillus</taxon>
    </lineage>
</organism>
<accession>A0A0R2JUG9</accession>
<dbReference type="GO" id="GO:0016787">
    <property type="term" value="F:hydrolase activity"/>
    <property type="evidence" value="ECO:0007669"/>
    <property type="project" value="UniProtKB-KW"/>
</dbReference>
<dbReference type="PANTHER" id="PTHR48081:SF13">
    <property type="entry name" value="ALPHA_BETA HYDROLASE"/>
    <property type="match status" value="1"/>
</dbReference>
<dbReference type="InterPro" id="IPR050300">
    <property type="entry name" value="GDXG_lipolytic_enzyme"/>
</dbReference>
<dbReference type="SUPFAM" id="SSF53474">
    <property type="entry name" value="alpha/beta-Hydrolases"/>
    <property type="match status" value="1"/>
</dbReference>
<dbReference type="EMBL" id="JQBT01000036">
    <property type="protein sequence ID" value="KRN78247.1"/>
    <property type="molecule type" value="Genomic_DNA"/>
</dbReference>
<keyword evidence="4" id="KW-1185">Reference proteome</keyword>
<gene>
    <name evidence="3" type="ORF">IV52_GL001381</name>
</gene>
<name>A0A0R2JUG9_9LACO</name>
<keyword evidence="1" id="KW-0378">Hydrolase</keyword>
<sequence length="297" mass="33055">MVKFIERETHFMPANNKFVQRKFFDIPYANGKRRLLDIYLPNQHQETYPVIIDVHGGGMYFGSKSSSKLNGALALLKHGYAVVSPNYSLSYMAPFPTPIYELKAVVRWVKANANQYHFDPRNVFMMGESSGAQLAMLVAASEADGELQTDFGGNFNYSSQVNGVIASYGPYNLAMMKPEFEVLGQTPKFTETGEADSFEGAMLGFHRPSDVPHLNAMANPATYLNQVMVPVLMYAGTGDRVVPYIQTVNLAAKVAEKIGSENVELHIIKDVPHGPSGFMNEMVYAQKVKFLQRNLAY</sequence>
<dbReference type="Gene3D" id="3.40.50.1820">
    <property type="entry name" value="alpha/beta hydrolase"/>
    <property type="match status" value="1"/>
</dbReference>
<reference evidence="3 4" key="1">
    <citation type="journal article" date="2015" name="Genome Announc.">
        <title>Expanding the biotechnology potential of lactobacilli through comparative genomics of 213 strains and associated genera.</title>
        <authorList>
            <person name="Sun Z."/>
            <person name="Harris H.M."/>
            <person name="McCann A."/>
            <person name="Guo C."/>
            <person name="Argimon S."/>
            <person name="Zhang W."/>
            <person name="Yang X."/>
            <person name="Jeffery I.B."/>
            <person name="Cooney J.C."/>
            <person name="Kagawa T.F."/>
            <person name="Liu W."/>
            <person name="Song Y."/>
            <person name="Salvetti E."/>
            <person name="Wrobel A."/>
            <person name="Rasinkangas P."/>
            <person name="Parkhill J."/>
            <person name="Rea M.C."/>
            <person name="O'Sullivan O."/>
            <person name="Ritari J."/>
            <person name="Douillard F.P."/>
            <person name="Paul Ross R."/>
            <person name="Yang R."/>
            <person name="Briner A.E."/>
            <person name="Felis G.E."/>
            <person name="de Vos W.M."/>
            <person name="Barrangou R."/>
            <person name="Klaenhammer T.R."/>
            <person name="Caufield P.W."/>
            <person name="Cui Y."/>
            <person name="Zhang H."/>
            <person name="O'Toole P.W."/>
        </authorList>
    </citation>
    <scope>NUCLEOTIDE SEQUENCE [LARGE SCALE GENOMIC DNA]</scope>
    <source>
        <strain evidence="3 4">DSM 20690</strain>
    </source>
</reference>
<dbReference type="PATRIC" id="fig|1122148.6.peg.1419"/>
<evidence type="ECO:0000313" key="3">
    <source>
        <dbReference type="EMBL" id="KRN78247.1"/>
    </source>
</evidence>
<feature type="domain" description="BD-FAE-like" evidence="2">
    <location>
        <begin position="36"/>
        <end position="253"/>
    </location>
</feature>
<evidence type="ECO:0000259" key="2">
    <source>
        <dbReference type="Pfam" id="PF20434"/>
    </source>
</evidence>
<dbReference type="InterPro" id="IPR049492">
    <property type="entry name" value="BD-FAE-like_dom"/>
</dbReference>
<dbReference type="GeneID" id="61249582"/>
<proteinExistence type="predicted"/>
<evidence type="ECO:0000256" key="1">
    <source>
        <dbReference type="ARBA" id="ARBA00022801"/>
    </source>
</evidence>
<dbReference type="STRING" id="53444.AYR59_01630"/>
<comment type="caution">
    <text evidence="3">The sequence shown here is derived from an EMBL/GenBank/DDBJ whole genome shotgun (WGS) entry which is preliminary data.</text>
</comment>
<evidence type="ECO:0000313" key="4">
    <source>
        <dbReference type="Proteomes" id="UP000051565"/>
    </source>
</evidence>
<dbReference type="InterPro" id="IPR029058">
    <property type="entry name" value="AB_hydrolase_fold"/>
</dbReference>
<dbReference type="Pfam" id="PF20434">
    <property type="entry name" value="BD-FAE"/>
    <property type="match status" value="1"/>
</dbReference>
<dbReference type="AlphaFoldDB" id="A0A0R2JUG9"/>